<keyword evidence="6" id="KW-0963">Cytoplasm</keyword>
<comment type="similarity">
    <text evidence="2">Belongs to the AB hydrolase superfamily. AB hydrolase 2 family.</text>
</comment>
<keyword evidence="9" id="KW-0443">Lipid metabolism</keyword>
<dbReference type="PANTHER" id="PTHR10655">
    <property type="entry name" value="LYSOPHOSPHOLIPASE-RELATED"/>
    <property type="match status" value="1"/>
</dbReference>
<evidence type="ECO:0000259" key="13">
    <source>
        <dbReference type="Pfam" id="PF02230"/>
    </source>
</evidence>
<keyword evidence="5" id="KW-0719">Serine esterase</keyword>
<dbReference type="HOGENOM" id="CLU_049413_3_5_1"/>
<gene>
    <name evidence="14" type="ORF">BOTBODRAFT_37563</name>
</gene>
<dbReference type="EC" id="3.1.2.22" evidence="3"/>
<feature type="domain" description="Phospholipase/carboxylesterase/thioesterase" evidence="13">
    <location>
        <begin position="21"/>
        <end position="238"/>
    </location>
</feature>
<organism evidence="14 15">
    <name type="scientific">Botryobasidium botryosum (strain FD-172 SS1)</name>
    <dbReference type="NCBI Taxonomy" id="930990"/>
    <lineage>
        <taxon>Eukaryota</taxon>
        <taxon>Fungi</taxon>
        <taxon>Dikarya</taxon>
        <taxon>Basidiomycota</taxon>
        <taxon>Agaricomycotina</taxon>
        <taxon>Agaricomycetes</taxon>
        <taxon>Cantharellales</taxon>
        <taxon>Botryobasidiaceae</taxon>
        <taxon>Botryobasidium</taxon>
    </lineage>
</organism>
<dbReference type="InterPro" id="IPR003140">
    <property type="entry name" value="PLipase/COase/thioEstase"/>
</dbReference>
<evidence type="ECO:0000256" key="11">
    <source>
        <dbReference type="ARBA" id="ARBA00031195"/>
    </source>
</evidence>
<evidence type="ECO:0000256" key="12">
    <source>
        <dbReference type="ARBA" id="ARBA00047337"/>
    </source>
</evidence>
<accession>A0A067MBB4</accession>
<evidence type="ECO:0000256" key="7">
    <source>
        <dbReference type="ARBA" id="ARBA00022801"/>
    </source>
</evidence>
<evidence type="ECO:0000256" key="9">
    <source>
        <dbReference type="ARBA" id="ARBA00023098"/>
    </source>
</evidence>
<keyword evidence="15" id="KW-1185">Reference proteome</keyword>
<evidence type="ECO:0000313" key="14">
    <source>
        <dbReference type="EMBL" id="KDQ08866.1"/>
    </source>
</evidence>
<dbReference type="GO" id="GO:0005737">
    <property type="term" value="C:cytoplasm"/>
    <property type="evidence" value="ECO:0007669"/>
    <property type="project" value="UniProtKB-SubCell"/>
</dbReference>
<evidence type="ECO:0000256" key="6">
    <source>
        <dbReference type="ARBA" id="ARBA00022490"/>
    </source>
</evidence>
<evidence type="ECO:0000256" key="10">
    <source>
        <dbReference type="ARBA" id="ARBA00029392"/>
    </source>
</evidence>
<comment type="function">
    <text evidence="10">Hydrolyzes fatty acids from S-acylated cysteine residues in proteins with a strong preference for palmitoylated G-alpha proteins over other acyl substrates. Mediates the deacylation of G-alpha proteins such as GPA1 in vivo, but has weak or no activity toward palmitoylated Ras proteins. Has weak lysophospholipase activity in vitro; however such activity may not exist in vivo.</text>
</comment>
<sequence length="242" mass="25805">MDIDKLQPDTDSAMASLKFLTVTPRAKHTATVIFAHGLGDTGAGWSQVAEMLASQLPHIKFVLPTAPIRPVTVNGGMAMNAWFDIPALAGDIFNAPEDGPGMRSSARLINELITTEVDGGIDSKRIVVGGFSQGGAMALLTGLTTERKLGGIIALSSWLPLRKEIFAMASDNARKLPLLFGHGDVDPVVPYMFGQMSVKLLIEGGFASKNIEFNTYSGMGHSAVDKEITDVAEWLKKIVPAP</sequence>
<dbReference type="SUPFAM" id="SSF53474">
    <property type="entry name" value="alpha/beta-Hydrolases"/>
    <property type="match status" value="1"/>
</dbReference>
<dbReference type="GO" id="GO:0052689">
    <property type="term" value="F:carboxylic ester hydrolase activity"/>
    <property type="evidence" value="ECO:0007669"/>
    <property type="project" value="UniProtKB-KW"/>
</dbReference>
<keyword evidence="7" id="KW-0378">Hydrolase</keyword>
<dbReference type="PANTHER" id="PTHR10655:SF17">
    <property type="entry name" value="LYSOPHOSPHOLIPASE-LIKE PROTEIN 1"/>
    <property type="match status" value="1"/>
</dbReference>
<protein>
    <recommendedName>
        <fullName evidence="4">Acyl-protein thioesterase 1</fullName>
        <ecNumber evidence="3">3.1.2.22</ecNumber>
    </recommendedName>
    <alternativeName>
        <fullName evidence="11">Palmitoyl-protein hydrolase</fullName>
    </alternativeName>
</protein>
<evidence type="ECO:0000256" key="8">
    <source>
        <dbReference type="ARBA" id="ARBA00022832"/>
    </source>
</evidence>
<dbReference type="GO" id="GO:0008474">
    <property type="term" value="F:palmitoyl-(protein) hydrolase activity"/>
    <property type="evidence" value="ECO:0007669"/>
    <property type="project" value="UniProtKB-EC"/>
</dbReference>
<dbReference type="Proteomes" id="UP000027195">
    <property type="component" value="Unassembled WGS sequence"/>
</dbReference>
<evidence type="ECO:0000256" key="5">
    <source>
        <dbReference type="ARBA" id="ARBA00022487"/>
    </source>
</evidence>
<name>A0A067MBB4_BOTB1</name>
<dbReference type="FunFam" id="3.40.50.1820:FF:000010">
    <property type="entry name" value="Acyl-protein thioesterase 2"/>
    <property type="match status" value="1"/>
</dbReference>
<dbReference type="EMBL" id="KL198085">
    <property type="protein sequence ID" value="KDQ08866.1"/>
    <property type="molecule type" value="Genomic_DNA"/>
</dbReference>
<evidence type="ECO:0000256" key="1">
    <source>
        <dbReference type="ARBA" id="ARBA00004496"/>
    </source>
</evidence>
<dbReference type="Gene3D" id="3.40.50.1820">
    <property type="entry name" value="alpha/beta hydrolase"/>
    <property type="match status" value="1"/>
</dbReference>
<dbReference type="AlphaFoldDB" id="A0A067MBB4"/>
<dbReference type="InParanoid" id="A0A067MBB4"/>
<evidence type="ECO:0000256" key="3">
    <source>
        <dbReference type="ARBA" id="ARBA00012423"/>
    </source>
</evidence>
<comment type="subcellular location">
    <subcellularLocation>
        <location evidence="1">Cytoplasm</location>
    </subcellularLocation>
</comment>
<proteinExistence type="inferred from homology"/>
<reference evidence="15" key="1">
    <citation type="journal article" date="2014" name="Proc. Natl. Acad. Sci. U.S.A.">
        <title>Extensive sampling of basidiomycete genomes demonstrates inadequacy of the white-rot/brown-rot paradigm for wood decay fungi.</title>
        <authorList>
            <person name="Riley R."/>
            <person name="Salamov A.A."/>
            <person name="Brown D.W."/>
            <person name="Nagy L.G."/>
            <person name="Floudas D."/>
            <person name="Held B.W."/>
            <person name="Levasseur A."/>
            <person name="Lombard V."/>
            <person name="Morin E."/>
            <person name="Otillar R."/>
            <person name="Lindquist E.A."/>
            <person name="Sun H."/>
            <person name="LaButti K.M."/>
            <person name="Schmutz J."/>
            <person name="Jabbour D."/>
            <person name="Luo H."/>
            <person name="Baker S.E."/>
            <person name="Pisabarro A.G."/>
            <person name="Walton J.D."/>
            <person name="Blanchette R.A."/>
            <person name="Henrissat B."/>
            <person name="Martin F."/>
            <person name="Cullen D."/>
            <person name="Hibbett D.S."/>
            <person name="Grigoriev I.V."/>
        </authorList>
    </citation>
    <scope>NUCLEOTIDE SEQUENCE [LARGE SCALE GENOMIC DNA]</scope>
    <source>
        <strain evidence="15">FD-172 SS1</strain>
    </source>
</reference>
<evidence type="ECO:0000256" key="4">
    <source>
        <dbReference type="ARBA" id="ARBA00014923"/>
    </source>
</evidence>
<dbReference type="GO" id="GO:0006631">
    <property type="term" value="P:fatty acid metabolic process"/>
    <property type="evidence" value="ECO:0007669"/>
    <property type="project" value="UniProtKB-KW"/>
</dbReference>
<evidence type="ECO:0000256" key="2">
    <source>
        <dbReference type="ARBA" id="ARBA00006499"/>
    </source>
</evidence>
<dbReference type="STRING" id="930990.A0A067MBB4"/>
<evidence type="ECO:0000313" key="15">
    <source>
        <dbReference type="Proteomes" id="UP000027195"/>
    </source>
</evidence>
<comment type="catalytic activity">
    <reaction evidence="12">
        <text>S-hexadecanoyl-L-cysteinyl-[protein] + H2O = L-cysteinyl-[protein] + hexadecanoate + H(+)</text>
        <dbReference type="Rhea" id="RHEA:19233"/>
        <dbReference type="Rhea" id="RHEA-COMP:10131"/>
        <dbReference type="Rhea" id="RHEA-COMP:11032"/>
        <dbReference type="ChEBI" id="CHEBI:7896"/>
        <dbReference type="ChEBI" id="CHEBI:15377"/>
        <dbReference type="ChEBI" id="CHEBI:15378"/>
        <dbReference type="ChEBI" id="CHEBI:29950"/>
        <dbReference type="ChEBI" id="CHEBI:74151"/>
        <dbReference type="EC" id="3.1.2.22"/>
    </reaction>
</comment>
<dbReference type="InterPro" id="IPR029058">
    <property type="entry name" value="AB_hydrolase_fold"/>
</dbReference>
<keyword evidence="8" id="KW-0276">Fatty acid metabolism</keyword>
<dbReference type="FunCoup" id="A0A067MBB4">
    <property type="interactions" value="384"/>
</dbReference>
<dbReference type="Pfam" id="PF02230">
    <property type="entry name" value="Abhydrolase_2"/>
    <property type="match status" value="1"/>
</dbReference>
<dbReference type="OrthoDB" id="2418081at2759"/>
<dbReference type="InterPro" id="IPR050565">
    <property type="entry name" value="LYPA1-2/EST-like"/>
</dbReference>